<evidence type="ECO:0000313" key="8">
    <source>
        <dbReference type="Proteomes" id="UP000092574"/>
    </source>
</evidence>
<keyword evidence="3" id="KW-0378">Hydrolase</keyword>
<dbReference type="InterPro" id="IPR000064">
    <property type="entry name" value="NLP_P60_dom"/>
</dbReference>
<dbReference type="GO" id="GO:0008234">
    <property type="term" value="F:cysteine-type peptidase activity"/>
    <property type="evidence" value="ECO:0007669"/>
    <property type="project" value="UniProtKB-KW"/>
</dbReference>
<dbReference type="PANTHER" id="PTHR47053:SF1">
    <property type="entry name" value="MUREIN DD-ENDOPEPTIDASE MEPH-RELATED"/>
    <property type="match status" value="1"/>
</dbReference>
<feature type="chain" id="PRO_5008887958" description="NlpC/P60 domain-containing protein" evidence="5">
    <location>
        <begin position="27"/>
        <end position="250"/>
    </location>
</feature>
<comment type="similarity">
    <text evidence="1">Belongs to the peptidase C40 family.</text>
</comment>
<evidence type="ECO:0000256" key="2">
    <source>
        <dbReference type="ARBA" id="ARBA00022670"/>
    </source>
</evidence>
<dbReference type="RefSeq" id="WP_065544750.1">
    <property type="nucleotide sequence ID" value="NZ_CP015405.2"/>
</dbReference>
<dbReference type="OrthoDB" id="9808890at2"/>
<accession>A0A1C7IG47</accession>
<dbReference type="Gene3D" id="2.30.30.40">
    <property type="entry name" value="SH3 Domains"/>
    <property type="match status" value="1"/>
</dbReference>
<keyword evidence="8" id="KW-1185">Reference proteome</keyword>
<evidence type="ECO:0000256" key="4">
    <source>
        <dbReference type="ARBA" id="ARBA00022807"/>
    </source>
</evidence>
<organism evidence="7 8">
    <name type="scientific">Blautia pseudococcoides</name>
    <dbReference type="NCBI Taxonomy" id="1796616"/>
    <lineage>
        <taxon>Bacteria</taxon>
        <taxon>Bacillati</taxon>
        <taxon>Bacillota</taxon>
        <taxon>Clostridia</taxon>
        <taxon>Lachnospirales</taxon>
        <taxon>Lachnospiraceae</taxon>
        <taxon>Blautia</taxon>
    </lineage>
</organism>
<reference evidence="7" key="1">
    <citation type="submission" date="2017-04" db="EMBL/GenBank/DDBJ databases">
        <title>Complete Genome Sequences of Twelve Strains of a Stable Defined Moderately Diverse Mouse Microbiota 2 (sDMDMm2).</title>
        <authorList>
            <person name="Uchimura Y."/>
            <person name="Wyss M."/>
            <person name="Brugiroux S."/>
            <person name="Limenitakis J.P."/>
            <person name="Stecher B."/>
            <person name="McCoy K.D."/>
            <person name="Macpherson A.J."/>
        </authorList>
    </citation>
    <scope>NUCLEOTIDE SEQUENCE</scope>
    <source>
        <strain evidence="7">YL58</strain>
    </source>
</reference>
<evidence type="ECO:0000256" key="1">
    <source>
        <dbReference type="ARBA" id="ARBA00007074"/>
    </source>
</evidence>
<dbReference type="AlphaFoldDB" id="A0A1C7IG47"/>
<dbReference type="STRING" id="1796616.A4V09_11630"/>
<evidence type="ECO:0000259" key="6">
    <source>
        <dbReference type="PROSITE" id="PS51935"/>
    </source>
</evidence>
<dbReference type="EMBL" id="CP015405">
    <property type="protein sequence ID" value="ANU78647.1"/>
    <property type="molecule type" value="Genomic_DNA"/>
</dbReference>
<proteinExistence type="inferred from homology"/>
<dbReference type="SUPFAM" id="SSF54001">
    <property type="entry name" value="Cysteine proteinases"/>
    <property type="match status" value="1"/>
</dbReference>
<sequence length="250" mass="27160">MQNFMKKISYTLVGTSMLLTAVPVFAEPAEEVPEQECCAVADVDTCLNIREGAGTDAAIIGKLPKDGLCYVESTEGEWSYITSGEMSGYVCNLYLDMLGSNETDYLEMTGLAEPVLAYPVDDPEPVPVINPSDVRTSIVNYALQFVGNPYVWGGTSLTNGADCSGFVQTLYSDFGVHIPRVAEDQANVGQRISVEEALPGDLIFYSENGYIYHVVMYIGDGQVVHASSSATGIKVSNLYREQAVWGVRLF</sequence>
<keyword evidence="5" id="KW-0732">Signal</keyword>
<feature type="domain" description="NlpC/P60" evidence="6">
    <location>
        <begin position="132"/>
        <end position="250"/>
    </location>
</feature>
<dbReference type="Proteomes" id="UP000092574">
    <property type="component" value="Chromosome"/>
</dbReference>
<feature type="signal peptide" evidence="5">
    <location>
        <begin position="1"/>
        <end position="26"/>
    </location>
</feature>
<evidence type="ECO:0000313" key="7">
    <source>
        <dbReference type="EMBL" id="ANU78647.1"/>
    </source>
</evidence>
<gene>
    <name evidence="7" type="ORF">A4V09_11630</name>
</gene>
<dbReference type="InterPro" id="IPR051202">
    <property type="entry name" value="Peptidase_C40"/>
</dbReference>
<dbReference type="Pfam" id="PF00877">
    <property type="entry name" value="NLPC_P60"/>
    <property type="match status" value="1"/>
</dbReference>
<evidence type="ECO:0000256" key="5">
    <source>
        <dbReference type="SAM" id="SignalP"/>
    </source>
</evidence>
<keyword evidence="2" id="KW-0645">Protease</keyword>
<protein>
    <recommendedName>
        <fullName evidence="6">NlpC/P60 domain-containing protein</fullName>
    </recommendedName>
</protein>
<dbReference type="KEGG" id="byl:A4V09_11630"/>
<dbReference type="Gene3D" id="3.90.1720.10">
    <property type="entry name" value="endopeptidase domain like (from Nostoc punctiforme)"/>
    <property type="match status" value="1"/>
</dbReference>
<name>A0A1C7IG47_9FIRM</name>
<dbReference type="PANTHER" id="PTHR47053">
    <property type="entry name" value="MUREIN DD-ENDOPEPTIDASE MEPH-RELATED"/>
    <property type="match status" value="1"/>
</dbReference>
<evidence type="ECO:0000256" key="3">
    <source>
        <dbReference type="ARBA" id="ARBA00022801"/>
    </source>
</evidence>
<dbReference type="InterPro" id="IPR038765">
    <property type="entry name" value="Papain-like_cys_pep_sf"/>
</dbReference>
<keyword evidence="4" id="KW-0788">Thiol protease</keyword>
<dbReference type="PROSITE" id="PS51935">
    <property type="entry name" value="NLPC_P60"/>
    <property type="match status" value="1"/>
</dbReference>
<dbReference type="GO" id="GO:0006508">
    <property type="term" value="P:proteolysis"/>
    <property type="evidence" value="ECO:0007669"/>
    <property type="project" value="UniProtKB-KW"/>
</dbReference>